<evidence type="ECO:0000256" key="2">
    <source>
        <dbReference type="SAM" id="SignalP"/>
    </source>
</evidence>
<evidence type="ECO:0000313" key="4">
    <source>
        <dbReference type="EMBL" id="MET4568740.1"/>
    </source>
</evidence>
<comment type="caution">
    <text evidence="4">The sequence shown here is derived from an EMBL/GenBank/DDBJ whole genome shotgun (WGS) entry which is preliminary data.</text>
</comment>
<dbReference type="RefSeq" id="WP_354547552.1">
    <property type="nucleotide sequence ID" value="NZ_JBEPSD010000001.1"/>
</dbReference>
<protein>
    <recommendedName>
        <fullName evidence="3">DUF4124 domain-containing protein</fullName>
    </recommendedName>
</protein>
<reference evidence="4 5" key="1">
    <citation type="submission" date="2024-06" db="EMBL/GenBank/DDBJ databases">
        <title>Sorghum-associated microbial communities from plants grown in Nebraska, USA.</title>
        <authorList>
            <person name="Schachtman D."/>
        </authorList>
    </citation>
    <scope>NUCLEOTIDE SEQUENCE [LARGE SCALE GENOMIC DNA]</scope>
    <source>
        <strain evidence="4 5">1757</strain>
    </source>
</reference>
<accession>A0ABV2PUN5</accession>
<dbReference type="PROSITE" id="PS51257">
    <property type="entry name" value="PROKAR_LIPOPROTEIN"/>
    <property type="match status" value="1"/>
</dbReference>
<dbReference type="InterPro" id="IPR025392">
    <property type="entry name" value="DUF4124"/>
</dbReference>
<keyword evidence="2" id="KW-0732">Signal</keyword>
<sequence>MHRLPTLLCLILLACAAPAAAQTEIHRCIGANGGAVFTDQPCAALQATPISPGTQPGNATAPLAAPPPILCAASTGELRQSVIDAFASRDANRMAGLMLWDGYGRGAAIADIRSLAELMRQPLLDVDIPNGSAPAQAASIDDPFAPPAPPAPPSAGNQLVLHIAGNDGSGAPRELRFDIVRQAGCLWLRNAN</sequence>
<keyword evidence="5" id="KW-1185">Reference proteome</keyword>
<gene>
    <name evidence="4" type="ORF">ABIE04_001067</name>
</gene>
<proteinExistence type="predicted"/>
<feature type="region of interest" description="Disordered" evidence="1">
    <location>
        <begin position="134"/>
        <end position="158"/>
    </location>
</feature>
<feature type="chain" id="PRO_5046003822" description="DUF4124 domain-containing protein" evidence="2">
    <location>
        <begin position="22"/>
        <end position="192"/>
    </location>
</feature>
<feature type="domain" description="DUF4124" evidence="3">
    <location>
        <begin position="12"/>
        <end position="67"/>
    </location>
</feature>
<feature type="signal peptide" evidence="2">
    <location>
        <begin position="1"/>
        <end position="21"/>
    </location>
</feature>
<evidence type="ECO:0000313" key="5">
    <source>
        <dbReference type="Proteomes" id="UP001549251"/>
    </source>
</evidence>
<name>A0ABV2PUN5_9GAMM</name>
<evidence type="ECO:0000256" key="1">
    <source>
        <dbReference type="SAM" id="MobiDB-lite"/>
    </source>
</evidence>
<dbReference type="EMBL" id="JBEPSD010000001">
    <property type="protein sequence ID" value="MET4568740.1"/>
    <property type="molecule type" value="Genomic_DNA"/>
</dbReference>
<feature type="compositionally biased region" description="Pro residues" evidence="1">
    <location>
        <begin position="144"/>
        <end position="153"/>
    </location>
</feature>
<evidence type="ECO:0000259" key="3">
    <source>
        <dbReference type="Pfam" id="PF13511"/>
    </source>
</evidence>
<dbReference type="Pfam" id="PF13511">
    <property type="entry name" value="DUF4124"/>
    <property type="match status" value="1"/>
</dbReference>
<dbReference type="Proteomes" id="UP001549251">
    <property type="component" value="Unassembled WGS sequence"/>
</dbReference>
<organism evidence="4 5">
    <name type="scientific">Rhodanobacter soli</name>
    <dbReference type="NCBI Taxonomy" id="590609"/>
    <lineage>
        <taxon>Bacteria</taxon>
        <taxon>Pseudomonadati</taxon>
        <taxon>Pseudomonadota</taxon>
        <taxon>Gammaproteobacteria</taxon>
        <taxon>Lysobacterales</taxon>
        <taxon>Rhodanobacteraceae</taxon>
        <taxon>Rhodanobacter</taxon>
    </lineage>
</organism>